<dbReference type="PANTHER" id="PTHR11059:SF0">
    <property type="entry name" value="DNA REPAIR PROTEIN RECN"/>
    <property type="match status" value="1"/>
</dbReference>
<evidence type="ECO:0000256" key="2">
    <source>
        <dbReference type="ARBA" id="ARBA00021315"/>
    </source>
</evidence>
<evidence type="ECO:0000313" key="9">
    <source>
        <dbReference type="Proteomes" id="UP000538292"/>
    </source>
</evidence>
<name>A0A7W2ATG4_9BACL</name>
<accession>A0A7W2ATG4</accession>
<gene>
    <name evidence="8" type="ORF">H2C83_15765</name>
</gene>
<evidence type="ECO:0000256" key="5">
    <source>
        <dbReference type="ARBA" id="ARBA00022840"/>
    </source>
</evidence>
<evidence type="ECO:0000313" key="8">
    <source>
        <dbReference type="EMBL" id="MBA4603725.1"/>
    </source>
</evidence>
<keyword evidence="6" id="KW-0234">DNA repair</keyword>
<evidence type="ECO:0000256" key="1">
    <source>
        <dbReference type="ARBA" id="ARBA00009441"/>
    </source>
</evidence>
<dbReference type="Gene3D" id="3.40.50.300">
    <property type="entry name" value="P-loop containing nucleotide triphosphate hydrolases"/>
    <property type="match status" value="1"/>
</dbReference>
<keyword evidence="5 8" id="KW-0067">ATP-binding</keyword>
<dbReference type="GO" id="GO:0006281">
    <property type="term" value="P:DNA repair"/>
    <property type="evidence" value="ECO:0007669"/>
    <property type="project" value="UniProtKB-KW"/>
</dbReference>
<protein>
    <recommendedName>
        <fullName evidence="2">DNA repair protein RecN</fullName>
    </recommendedName>
    <alternativeName>
        <fullName evidence="7">Recombination protein N</fullName>
    </alternativeName>
</protein>
<keyword evidence="4" id="KW-0227">DNA damage</keyword>
<evidence type="ECO:0000256" key="4">
    <source>
        <dbReference type="ARBA" id="ARBA00022763"/>
    </source>
</evidence>
<sequence>MKPESSIDELRKALNEARTELVRRKAEKEIHLNQLHDTVDRLKSCEETRELLDRVRLLFQLSVDHARKQAKQQLETLVTNALKYVFGSSIRFEIELSDHGGNPTAEFYVVSEWEGQEVKNRPQDARGGGVVDIVSLALRIALMETIKPRIQGPIILDEPGKHVSEDYIVPMVEFLKSVGEIFGRQIILVTHNTHLTESADCAYFVRLASGKSEVELSRNLDNNTL</sequence>
<dbReference type="EMBL" id="JACEOL010000066">
    <property type="protein sequence ID" value="MBA4603725.1"/>
    <property type="molecule type" value="Genomic_DNA"/>
</dbReference>
<comment type="similarity">
    <text evidence="1">Belongs to the RecN family.</text>
</comment>
<evidence type="ECO:0000256" key="6">
    <source>
        <dbReference type="ARBA" id="ARBA00023204"/>
    </source>
</evidence>
<reference evidence="8 9" key="1">
    <citation type="submission" date="2020-07" db="EMBL/GenBank/DDBJ databases">
        <title>Thermoactinomyces phylogeny.</title>
        <authorList>
            <person name="Dunlap C."/>
        </authorList>
    </citation>
    <scope>NUCLEOTIDE SEQUENCE [LARGE SCALE GENOMIC DNA]</scope>
    <source>
        <strain evidence="8 9">AMNI-1</strain>
    </source>
</reference>
<dbReference type="GO" id="GO:0005524">
    <property type="term" value="F:ATP binding"/>
    <property type="evidence" value="ECO:0007669"/>
    <property type="project" value="UniProtKB-KW"/>
</dbReference>
<proteinExistence type="inferred from homology"/>
<dbReference type="SUPFAM" id="SSF52540">
    <property type="entry name" value="P-loop containing nucleoside triphosphate hydrolases"/>
    <property type="match status" value="1"/>
</dbReference>
<comment type="caution">
    <text evidence="8">The sequence shown here is derived from an EMBL/GenBank/DDBJ whole genome shotgun (WGS) entry which is preliminary data.</text>
</comment>
<keyword evidence="3" id="KW-0547">Nucleotide-binding</keyword>
<dbReference type="GO" id="GO:0006310">
    <property type="term" value="P:DNA recombination"/>
    <property type="evidence" value="ECO:0007669"/>
    <property type="project" value="InterPro"/>
</dbReference>
<dbReference type="AlphaFoldDB" id="A0A7W2ATG4"/>
<dbReference type="PANTHER" id="PTHR11059">
    <property type="entry name" value="DNA REPAIR PROTEIN RECN"/>
    <property type="match status" value="1"/>
</dbReference>
<dbReference type="RefSeq" id="WP_181742198.1">
    <property type="nucleotide sequence ID" value="NZ_JACEOL010000066.1"/>
</dbReference>
<organism evidence="8 9">
    <name type="scientific">Thermoactinomyces mirandus</name>
    <dbReference type="NCBI Taxonomy" id="2756294"/>
    <lineage>
        <taxon>Bacteria</taxon>
        <taxon>Bacillati</taxon>
        <taxon>Bacillota</taxon>
        <taxon>Bacilli</taxon>
        <taxon>Bacillales</taxon>
        <taxon>Thermoactinomycetaceae</taxon>
        <taxon>Thermoactinomyces</taxon>
    </lineage>
</organism>
<dbReference type="InterPro" id="IPR004604">
    <property type="entry name" value="DNA_recomb/repair_RecN"/>
</dbReference>
<evidence type="ECO:0000256" key="7">
    <source>
        <dbReference type="ARBA" id="ARBA00033408"/>
    </source>
</evidence>
<evidence type="ECO:0000256" key="3">
    <source>
        <dbReference type="ARBA" id="ARBA00022741"/>
    </source>
</evidence>
<dbReference type="Proteomes" id="UP000538292">
    <property type="component" value="Unassembled WGS sequence"/>
</dbReference>
<dbReference type="InterPro" id="IPR027417">
    <property type="entry name" value="P-loop_NTPase"/>
</dbReference>
<keyword evidence="9" id="KW-1185">Reference proteome</keyword>